<dbReference type="Gene3D" id="1.20.1250.20">
    <property type="entry name" value="MFS general substrate transporter like domains"/>
    <property type="match status" value="1"/>
</dbReference>
<evidence type="ECO:0000256" key="7">
    <source>
        <dbReference type="SAM" id="MobiDB-lite"/>
    </source>
</evidence>
<comment type="similarity">
    <text evidence="6">Belongs to the major facilitator superfamily. Spinster (TC 2.A.1.49) family.</text>
</comment>
<feature type="transmembrane region" description="Helical" evidence="8">
    <location>
        <begin position="198"/>
        <end position="216"/>
    </location>
</feature>
<dbReference type="AlphaFoldDB" id="A0AAD1UMR3"/>
<dbReference type="Pfam" id="PF07690">
    <property type="entry name" value="MFS_1"/>
    <property type="match status" value="1"/>
</dbReference>
<keyword evidence="2" id="KW-0813">Transport</keyword>
<dbReference type="GO" id="GO:0022857">
    <property type="term" value="F:transmembrane transporter activity"/>
    <property type="evidence" value="ECO:0007669"/>
    <property type="project" value="InterPro"/>
</dbReference>
<feature type="transmembrane region" description="Helical" evidence="8">
    <location>
        <begin position="35"/>
        <end position="58"/>
    </location>
</feature>
<keyword evidence="11" id="KW-1185">Reference proteome</keyword>
<feature type="transmembrane region" description="Helical" evidence="8">
    <location>
        <begin position="139"/>
        <end position="162"/>
    </location>
</feature>
<sequence length="460" mass="50449">MLNPPSQPSAASESLKLLNSPGQDSSSHKITSTEVYALSLLAINNSMTFWMAYIVVYINPGDTPYTSMEVDLELTETQYGLLSGVTYFLLSALFSIFLGALVDKYSRKWTLVVAAFLWSGLVVAQSFATNFTTIIIPRIMMEIALTASNASALSLISDYFSAEYRGRACSLYEFGVYVGIGLSSFSIVLAKLTGWRNTLRICGGVGAFVAFLTLFIKEPQRGKFNSLQDNKEIEDISKSLSQIEKFKTSLKIIFTNKVCILLCLSNIVRYFGSSAIGFWSVKFFKSKFPDYQSEYSIINGVSVITINLISLYVGGAIGDYYEQKTPAAKSYIIAIGALISFPFLLVAFKFSNNFWLSVSLFMFSFLFSESWRGIVFSMLQNVFPSQLIGSAFAVFQVSGGITGASSSLLLGILSDKYNAAENPTAAGNLLTIVVGSAYIGSAPLFLLSGYFYGKYQFSQC</sequence>
<comment type="caution">
    <text evidence="10">The sequence shown here is derived from an EMBL/GenBank/DDBJ whole genome shotgun (WGS) entry which is preliminary data.</text>
</comment>
<feature type="transmembrane region" description="Helical" evidence="8">
    <location>
        <begin position="78"/>
        <end position="102"/>
    </location>
</feature>
<dbReference type="PANTHER" id="PTHR23505:SF79">
    <property type="entry name" value="PROTEIN SPINSTER"/>
    <property type="match status" value="1"/>
</dbReference>
<dbReference type="PROSITE" id="PS50850">
    <property type="entry name" value="MFS"/>
    <property type="match status" value="1"/>
</dbReference>
<comment type="subcellular location">
    <subcellularLocation>
        <location evidence="1">Membrane</location>
        <topology evidence="1">Multi-pass membrane protein</topology>
    </subcellularLocation>
</comment>
<feature type="transmembrane region" description="Helical" evidence="8">
    <location>
        <begin position="258"/>
        <end position="277"/>
    </location>
</feature>
<evidence type="ECO:0000313" key="10">
    <source>
        <dbReference type="EMBL" id="CAI2369712.1"/>
    </source>
</evidence>
<reference evidence="10" key="1">
    <citation type="submission" date="2023-07" db="EMBL/GenBank/DDBJ databases">
        <authorList>
            <consortium name="AG Swart"/>
            <person name="Singh M."/>
            <person name="Singh A."/>
            <person name="Seah K."/>
            <person name="Emmerich C."/>
        </authorList>
    </citation>
    <scope>NUCLEOTIDE SEQUENCE</scope>
    <source>
        <strain evidence="10">DP1</strain>
    </source>
</reference>
<gene>
    <name evidence="10" type="ORF">ECRASSUSDP1_LOCUS11015</name>
</gene>
<keyword evidence="3 8" id="KW-0812">Transmembrane</keyword>
<feature type="transmembrane region" description="Helical" evidence="8">
    <location>
        <begin position="387"/>
        <end position="413"/>
    </location>
</feature>
<dbReference type="GO" id="GO:0016020">
    <property type="term" value="C:membrane"/>
    <property type="evidence" value="ECO:0007669"/>
    <property type="project" value="UniProtKB-SubCell"/>
</dbReference>
<evidence type="ECO:0000259" key="9">
    <source>
        <dbReference type="PROSITE" id="PS50850"/>
    </source>
</evidence>
<protein>
    <recommendedName>
        <fullName evidence="9">Major facilitator superfamily (MFS) profile domain-containing protein</fullName>
    </recommendedName>
</protein>
<dbReference type="InterPro" id="IPR020846">
    <property type="entry name" value="MFS_dom"/>
</dbReference>
<keyword evidence="5 8" id="KW-0472">Membrane</keyword>
<name>A0AAD1UMR3_EUPCR</name>
<feature type="transmembrane region" description="Helical" evidence="8">
    <location>
        <begin position="425"/>
        <end position="452"/>
    </location>
</feature>
<evidence type="ECO:0000256" key="1">
    <source>
        <dbReference type="ARBA" id="ARBA00004141"/>
    </source>
</evidence>
<evidence type="ECO:0000256" key="4">
    <source>
        <dbReference type="ARBA" id="ARBA00022989"/>
    </source>
</evidence>
<accession>A0AAD1UMR3</accession>
<dbReference type="InterPro" id="IPR036259">
    <property type="entry name" value="MFS_trans_sf"/>
</dbReference>
<dbReference type="InterPro" id="IPR011701">
    <property type="entry name" value="MFS"/>
</dbReference>
<feature type="transmembrane region" description="Helical" evidence="8">
    <location>
        <begin position="174"/>
        <end position="192"/>
    </location>
</feature>
<proteinExistence type="inferred from homology"/>
<feature type="transmembrane region" description="Helical" evidence="8">
    <location>
        <begin position="354"/>
        <end position="375"/>
    </location>
</feature>
<dbReference type="PANTHER" id="PTHR23505">
    <property type="entry name" value="SPINSTER"/>
    <property type="match status" value="1"/>
</dbReference>
<feature type="transmembrane region" description="Helical" evidence="8">
    <location>
        <begin position="109"/>
        <end position="127"/>
    </location>
</feature>
<evidence type="ECO:0000256" key="6">
    <source>
        <dbReference type="ARBA" id="ARBA00024338"/>
    </source>
</evidence>
<feature type="transmembrane region" description="Helical" evidence="8">
    <location>
        <begin position="330"/>
        <end position="348"/>
    </location>
</feature>
<evidence type="ECO:0000313" key="11">
    <source>
        <dbReference type="Proteomes" id="UP001295684"/>
    </source>
</evidence>
<dbReference type="InterPro" id="IPR044770">
    <property type="entry name" value="MFS_spinster-like"/>
</dbReference>
<keyword evidence="4 8" id="KW-1133">Transmembrane helix</keyword>
<evidence type="ECO:0000256" key="8">
    <source>
        <dbReference type="SAM" id="Phobius"/>
    </source>
</evidence>
<feature type="transmembrane region" description="Helical" evidence="8">
    <location>
        <begin position="297"/>
        <end position="318"/>
    </location>
</feature>
<dbReference type="SUPFAM" id="SSF103473">
    <property type="entry name" value="MFS general substrate transporter"/>
    <property type="match status" value="1"/>
</dbReference>
<evidence type="ECO:0000256" key="5">
    <source>
        <dbReference type="ARBA" id="ARBA00023136"/>
    </source>
</evidence>
<evidence type="ECO:0000256" key="2">
    <source>
        <dbReference type="ARBA" id="ARBA00022448"/>
    </source>
</evidence>
<organism evidence="10 11">
    <name type="scientific">Euplotes crassus</name>
    <dbReference type="NCBI Taxonomy" id="5936"/>
    <lineage>
        <taxon>Eukaryota</taxon>
        <taxon>Sar</taxon>
        <taxon>Alveolata</taxon>
        <taxon>Ciliophora</taxon>
        <taxon>Intramacronucleata</taxon>
        <taxon>Spirotrichea</taxon>
        <taxon>Hypotrichia</taxon>
        <taxon>Euplotida</taxon>
        <taxon>Euplotidae</taxon>
        <taxon>Moneuplotes</taxon>
    </lineage>
</organism>
<dbReference type="Proteomes" id="UP001295684">
    <property type="component" value="Unassembled WGS sequence"/>
</dbReference>
<feature type="region of interest" description="Disordered" evidence="7">
    <location>
        <begin position="1"/>
        <end position="28"/>
    </location>
</feature>
<dbReference type="EMBL" id="CAMPGE010010866">
    <property type="protein sequence ID" value="CAI2369712.1"/>
    <property type="molecule type" value="Genomic_DNA"/>
</dbReference>
<feature type="domain" description="Major facilitator superfamily (MFS) profile" evidence="9">
    <location>
        <begin position="37"/>
        <end position="452"/>
    </location>
</feature>
<evidence type="ECO:0000256" key="3">
    <source>
        <dbReference type="ARBA" id="ARBA00022692"/>
    </source>
</evidence>